<evidence type="ECO:0008006" key="3">
    <source>
        <dbReference type="Google" id="ProtNLM"/>
    </source>
</evidence>
<dbReference type="PANTHER" id="PTHR39550">
    <property type="entry name" value="SLL0658 PROTEIN"/>
    <property type="match status" value="1"/>
</dbReference>
<proteinExistence type="predicted"/>
<protein>
    <recommendedName>
        <fullName evidence="3">DUF3368 domain-containing protein</fullName>
    </recommendedName>
</protein>
<dbReference type="PANTHER" id="PTHR39550:SF1">
    <property type="entry name" value="SLL0658 PROTEIN"/>
    <property type="match status" value="1"/>
</dbReference>
<dbReference type="EMBL" id="BDSG01000024">
    <property type="protein sequence ID" value="GBL09799.1"/>
    <property type="molecule type" value="Genomic_DNA"/>
</dbReference>
<dbReference type="Pfam" id="PF11848">
    <property type="entry name" value="DUF3368"/>
    <property type="match status" value="1"/>
</dbReference>
<reference evidence="1 2" key="1">
    <citation type="journal article" date="2018" name="Front. Microbiol.">
        <title>Adaptation of the Freshwater Bloom-Forming Cyanobacterium Microcystis aeruginosa to Brackish Water Is Driven by Recent Horizontal Transfer of Sucrose Genes.</title>
        <authorList>
            <person name="Tanabe Y."/>
            <person name="Hodoki Y."/>
            <person name="Sano T."/>
            <person name="Tada K."/>
            <person name="Watanabe M.M."/>
        </authorList>
    </citation>
    <scope>NUCLEOTIDE SEQUENCE [LARGE SCALE GENOMIC DNA]</scope>
    <source>
        <strain evidence="1 2">Sj</strain>
    </source>
</reference>
<comment type="caution">
    <text evidence="1">The sequence shown here is derived from an EMBL/GenBank/DDBJ whole genome shotgun (WGS) entry which is preliminary data.</text>
</comment>
<dbReference type="AlphaFoldDB" id="A0A2Z6UJH3"/>
<name>A0A2Z6UJH3_MICAE</name>
<sequence length="160" mass="17514">MIVSNATPLIAFARIGQLGLLQEIVKSIIIPKAVALEISTYDQDKTGSIDLLREQWISVREIASQQQVSLLLPTLDRGESEVIVLALEQKASLVLIDELAARQVCKSLNIPITGSIGILIKAKQLGKIAAVKPYIETMQQQGIYYSQKFIDLVLQTVAEG</sequence>
<gene>
    <name evidence="1" type="ORF">MSj_01279</name>
</gene>
<dbReference type="RefSeq" id="WP_110578515.1">
    <property type="nucleotide sequence ID" value="NZ_BDSG01000024.1"/>
</dbReference>
<organism evidence="1 2">
    <name type="scientific">Microcystis aeruginosa Sj</name>
    <dbReference type="NCBI Taxonomy" id="1979544"/>
    <lineage>
        <taxon>Bacteria</taxon>
        <taxon>Bacillati</taxon>
        <taxon>Cyanobacteriota</taxon>
        <taxon>Cyanophyceae</taxon>
        <taxon>Oscillatoriophycideae</taxon>
        <taxon>Chroococcales</taxon>
        <taxon>Microcystaceae</taxon>
        <taxon>Microcystis</taxon>
    </lineage>
</organism>
<dbReference type="InterPro" id="IPR021799">
    <property type="entry name" value="PIN-like_prokaryotic"/>
</dbReference>
<evidence type="ECO:0000313" key="1">
    <source>
        <dbReference type="EMBL" id="GBL09799.1"/>
    </source>
</evidence>
<dbReference type="Proteomes" id="UP000248272">
    <property type="component" value="Unassembled WGS sequence"/>
</dbReference>
<evidence type="ECO:0000313" key="2">
    <source>
        <dbReference type="Proteomes" id="UP000248272"/>
    </source>
</evidence>
<accession>A0A2Z6UJH3</accession>